<dbReference type="EMBL" id="VSSQ01040667">
    <property type="protein sequence ID" value="MPM93972.1"/>
    <property type="molecule type" value="Genomic_DNA"/>
</dbReference>
<comment type="caution">
    <text evidence="2">The sequence shown here is derived from an EMBL/GenBank/DDBJ whole genome shotgun (WGS) entry which is preliminary data.</text>
</comment>
<proteinExistence type="predicted"/>
<sequence>MEVLREKGWQICEKTIREGLGRVTWPGRFEVLRRNSLFIVDGGHNPQCSEALIQNLRDYLPERRVILLTGVLADKDYDAMYALVDPVVERYITVTPNSPRALSSEILAEHLKQFGKPVTVSAAPAQGVSEADREAGGDGIVCAFGSLYIVGDIRKCFGKE</sequence>
<feature type="domain" description="Mur ligase C-terminal" evidence="1">
    <location>
        <begin position="27"/>
        <end position="146"/>
    </location>
</feature>
<evidence type="ECO:0000313" key="2">
    <source>
        <dbReference type="EMBL" id="MPM93972.1"/>
    </source>
</evidence>
<dbReference type="SUPFAM" id="SSF53244">
    <property type="entry name" value="MurD-like peptide ligases, peptide-binding domain"/>
    <property type="match status" value="1"/>
</dbReference>
<organism evidence="2">
    <name type="scientific">bioreactor metagenome</name>
    <dbReference type="NCBI Taxonomy" id="1076179"/>
    <lineage>
        <taxon>unclassified sequences</taxon>
        <taxon>metagenomes</taxon>
        <taxon>ecological metagenomes</taxon>
    </lineage>
</organism>
<dbReference type="Pfam" id="PF02875">
    <property type="entry name" value="Mur_ligase_C"/>
    <property type="match status" value="1"/>
</dbReference>
<dbReference type="GO" id="GO:0008841">
    <property type="term" value="F:dihydrofolate synthase activity"/>
    <property type="evidence" value="ECO:0007669"/>
    <property type="project" value="UniProtKB-EC"/>
</dbReference>
<dbReference type="InterPro" id="IPR036615">
    <property type="entry name" value="Mur_ligase_C_dom_sf"/>
</dbReference>
<evidence type="ECO:0000259" key="1">
    <source>
        <dbReference type="Pfam" id="PF02875"/>
    </source>
</evidence>
<gene>
    <name evidence="2" type="primary">folC_10</name>
    <name evidence="2" type="ORF">SDC9_141114</name>
</gene>
<dbReference type="AlphaFoldDB" id="A0A645E058"/>
<dbReference type="EC" id="6.3.2.12" evidence="2"/>
<accession>A0A645E058</accession>
<dbReference type="Gene3D" id="3.90.190.20">
    <property type="entry name" value="Mur ligase, C-terminal domain"/>
    <property type="match status" value="1"/>
</dbReference>
<name>A0A645E058_9ZZZZ</name>
<dbReference type="InterPro" id="IPR004101">
    <property type="entry name" value="Mur_ligase_C"/>
</dbReference>
<keyword evidence="2" id="KW-0436">Ligase</keyword>
<reference evidence="2" key="1">
    <citation type="submission" date="2019-08" db="EMBL/GenBank/DDBJ databases">
        <authorList>
            <person name="Kucharzyk K."/>
            <person name="Murdoch R.W."/>
            <person name="Higgins S."/>
            <person name="Loffler F."/>
        </authorList>
    </citation>
    <scope>NUCLEOTIDE SEQUENCE</scope>
</reference>
<protein>
    <submittedName>
        <fullName evidence="2">Dihydrofolate synthase/folylpolyglutamate synthase</fullName>
        <ecNumber evidence="2">6.3.2.12</ecNumber>
    </submittedName>
</protein>